<dbReference type="Proteomes" id="UP001333710">
    <property type="component" value="Chromosome"/>
</dbReference>
<comment type="cofactor">
    <cofactor evidence="1">
        <name>Mg(2+)</name>
        <dbReference type="ChEBI" id="CHEBI:18420"/>
    </cofactor>
</comment>
<evidence type="ECO:0000256" key="1">
    <source>
        <dbReference type="ARBA" id="ARBA00001946"/>
    </source>
</evidence>
<dbReference type="InterPro" id="IPR043128">
    <property type="entry name" value="Rev_trsase/Diguanyl_cyclase"/>
</dbReference>
<evidence type="ECO:0000313" key="7">
    <source>
        <dbReference type="EMBL" id="BDX07339.1"/>
    </source>
</evidence>
<reference evidence="7" key="1">
    <citation type="submission" date="2023-01" db="EMBL/GenBank/DDBJ databases">
        <title>Complete genome sequence of Planctobacterium marinum strain Dej080120_11.</title>
        <authorList>
            <person name="Ueki S."/>
            <person name="Maruyama F."/>
        </authorList>
    </citation>
    <scope>NUCLEOTIDE SEQUENCE</scope>
    <source>
        <strain evidence="7">Dej080120_11</strain>
    </source>
</reference>
<sequence length="322" mass="36244">MLFSFFQEHGMQTSNNYKYRILVVEDDIANRQIVAEKLQEDYQLTLVDNKADAMDALLKQQFEIVLLDIGLPDGSGLDICREVKANHDVYGEINIVFMTGRDKPADEIEGIRLGANDYISKPINVSVLKARVDLQAQLIRKTELLANLARIDGLTEIPNRRAFDDYLEKSWSHARRISAPISLAMLDIDFFKQYNDIYGHPAGDECLKALANCLRNNIKRGADHIARYGGEEFAVILFDCDLQQANTILNELLADFANLCIPHAGSSVADFATFSCGVCTLFPEDQGTQALLTATDKLLYEAKSEGRNRVKGEYFHNIERQD</sequence>
<evidence type="ECO:0000256" key="3">
    <source>
        <dbReference type="ARBA" id="ARBA00034247"/>
    </source>
</evidence>
<evidence type="ECO:0000256" key="4">
    <source>
        <dbReference type="PROSITE-ProRule" id="PRU00169"/>
    </source>
</evidence>
<dbReference type="GO" id="GO:0052621">
    <property type="term" value="F:diguanylate cyclase activity"/>
    <property type="evidence" value="ECO:0007669"/>
    <property type="project" value="UniProtKB-EC"/>
</dbReference>
<organism evidence="7 8">
    <name type="scientific">Planctobacterium marinum</name>
    <dbReference type="NCBI Taxonomy" id="1631968"/>
    <lineage>
        <taxon>Bacteria</taxon>
        <taxon>Pseudomonadati</taxon>
        <taxon>Pseudomonadota</taxon>
        <taxon>Gammaproteobacteria</taxon>
        <taxon>Alteromonadales</taxon>
        <taxon>Alteromonadaceae</taxon>
        <taxon>Planctobacterium</taxon>
    </lineage>
</organism>
<dbReference type="Pfam" id="PF00072">
    <property type="entry name" value="Response_reg"/>
    <property type="match status" value="1"/>
</dbReference>
<dbReference type="GO" id="GO:0043709">
    <property type="term" value="P:cell adhesion involved in single-species biofilm formation"/>
    <property type="evidence" value="ECO:0007669"/>
    <property type="project" value="TreeGrafter"/>
</dbReference>
<dbReference type="PANTHER" id="PTHR45138:SF9">
    <property type="entry name" value="DIGUANYLATE CYCLASE DGCM-RELATED"/>
    <property type="match status" value="1"/>
</dbReference>
<dbReference type="SMART" id="SM00448">
    <property type="entry name" value="REC"/>
    <property type="match status" value="1"/>
</dbReference>
<keyword evidence="4" id="KW-0597">Phosphoprotein</keyword>
<dbReference type="InterPro" id="IPR050469">
    <property type="entry name" value="Diguanylate_Cyclase"/>
</dbReference>
<proteinExistence type="predicted"/>
<comment type="catalytic activity">
    <reaction evidence="3">
        <text>2 GTP = 3',3'-c-di-GMP + 2 diphosphate</text>
        <dbReference type="Rhea" id="RHEA:24898"/>
        <dbReference type="ChEBI" id="CHEBI:33019"/>
        <dbReference type="ChEBI" id="CHEBI:37565"/>
        <dbReference type="ChEBI" id="CHEBI:58805"/>
        <dbReference type="EC" id="2.7.7.65"/>
    </reaction>
</comment>
<dbReference type="Gene3D" id="3.40.50.2300">
    <property type="match status" value="1"/>
</dbReference>
<dbReference type="GO" id="GO:0000160">
    <property type="term" value="P:phosphorelay signal transduction system"/>
    <property type="evidence" value="ECO:0007669"/>
    <property type="project" value="InterPro"/>
</dbReference>
<feature type="modified residue" description="4-aspartylphosphate" evidence="4">
    <location>
        <position position="68"/>
    </location>
</feature>
<dbReference type="SUPFAM" id="SSF52172">
    <property type="entry name" value="CheY-like"/>
    <property type="match status" value="1"/>
</dbReference>
<dbReference type="EC" id="2.7.7.65" evidence="2"/>
<keyword evidence="8" id="KW-1185">Reference proteome</keyword>
<gene>
    <name evidence="7" type="ORF">MACH26_28600</name>
</gene>
<evidence type="ECO:0000313" key="8">
    <source>
        <dbReference type="Proteomes" id="UP001333710"/>
    </source>
</evidence>
<dbReference type="Pfam" id="PF00990">
    <property type="entry name" value="GGDEF"/>
    <property type="match status" value="1"/>
</dbReference>
<dbReference type="SUPFAM" id="SSF55073">
    <property type="entry name" value="Nucleotide cyclase"/>
    <property type="match status" value="1"/>
</dbReference>
<dbReference type="SMART" id="SM00267">
    <property type="entry name" value="GGDEF"/>
    <property type="match status" value="1"/>
</dbReference>
<dbReference type="FunFam" id="3.30.70.270:FF:000001">
    <property type="entry name" value="Diguanylate cyclase domain protein"/>
    <property type="match status" value="1"/>
</dbReference>
<dbReference type="CDD" id="cd17574">
    <property type="entry name" value="REC_OmpR"/>
    <property type="match status" value="1"/>
</dbReference>
<dbReference type="InterPro" id="IPR011006">
    <property type="entry name" value="CheY-like_superfamily"/>
</dbReference>
<dbReference type="AlphaFoldDB" id="A0AA48KTA8"/>
<evidence type="ECO:0000259" key="6">
    <source>
        <dbReference type="PROSITE" id="PS50887"/>
    </source>
</evidence>
<dbReference type="PROSITE" id="PS50110">
    <property type="entry name" value="RESPONSE_REGULATORY"/>
    <property type="match status" value="1"/>
</dbReference>
<dbReference type="InterPro" id="IPR001789">
    <property type="entry name" value="Sig_transdc_resp-reg_receiver"/>
</dbReference>
<dbReference type="EMBL" id="AP027272">
    <property type="protein sequence ID" value="BDX07339.1"/>
    <property type="molecule type" value="Genomic_DNA"/>
</dbReference>
<dbReference type="PANTHER" id="PTHR45138">
    <property type="entry name" value="REGULATORY COMPONENTS OF SENSORY TRANSDUCTION SYSTEM"/>
    <property type="match status" value="1"/>
</dbReference>
<evidence type="ECO:0000259" key="5">
    <source>
        <dbReference type="PROSITE" id="PS50110"/>
    </source>
</evidence>
<dbReference type="GO" id="GO:1902201">
    <property type="term" value="P:negative regulation of bacterial-type flagellum-dependent cell motility"/>
    <property type="evidence" value="ECO:0007669"/>
    <property type="project" value="TreeGrafter"/>
</dbReference>
<feature type="domain" description="GGDEF" evidence="6">
    <location>
        <begin position="179"/>
        <end position="315"/>
    </location>
</feature>
<dbReference type="CDD" id="cd01949">
    <property type="entry name" value="GGDEF"/>
    <property type="match status" value="1"/>
</dbReference>
<dbReference type="KEGG" id="pmaw:MACH26_28600"/>
<evidence type="ECO:0000256" key="2">
    <source>
        <dbReference type="ARBA" id="ARBA00012528"/>
    </source>
</evidence>
<dbReference type="NCBIfam" id="TIGR00254">
    <property type="entry name" value="GGDEF"/>
    <property type="match status" value="1"/>
</dbReference>
<dbReference type="Gene3D" id="3.30.70.270">
    <property type="match status" value="1"/>
</dbReference>
<name>A0AA48KTA8_9ALTE</name>
<accession>A0AA48KTA8</accession>
<dbReference type="InterPro" id="IPR000160">
    <property type="entry name" value="GGDEF_dom"/>
</dbReference>
<dbReference type="GO" id="GO:0005886">
    <property type="term" value="C:plasma membrane"/>
    <property type="evidence" value="ECO:0007669"/>
    <property type="project" value="TreeGrafter"/>
</dbReference>
<protein>
    <recommendedName>
        <fullName evidence="2">diguanylate cyclase</fullName>
        <ecNumber evidence="2">2.7.7.65</ecNumber>
    </recommendedName>
</protein>
<feature type="domain" description="Response regulatory" evidence="5">
    <location>
        <begin position="20"/>
        <end position="136"/>
    </location>
</feature>
<dbReference type="InterPro" id="IPR029787">
    <property type="entry name" value="Nucleotide_cyclase"/>
</dbReference>
<dbReference type="PROSITE" id="PS50887">
    <property type="entry name" value="GGDEF"/>
    <property type="match status" value="1"/>
</dbReference>